<dbReference type="EMBL" id="BLYL01000009">
    <property type="protein sequence ID" value="GFO94693.1"/>
    <property type="molecule type" value="Genomic_DNA"/>
</dbReference>
<dbReference type="SUPFAM" id="SSF54106">
    <property type="entry name" value="LysM domain"/>
    <property type="match status" value="1"/>
</dbReference>
<dbReference type="Proteomes" id="UP000660047">
    <property type="component" value="Unassembled WGS sequence"/>
</dbReference>
<accession>A0AAI9K5C9</accession>
<dbReference type="InterPro" id="IPR024300">
    <property type="entry name" value="SipL_SPOCS_dom"/>
</dbReference>
<dbReference type="CDD" id="cd00118">
    <property type="entry name" value="LysM"/>
    <property type="match status" value="1"/>
</dbReference>
<protein>
    <submittedName>
        <fullName evidence="2">Peptidase M23</fullName>
    </submittedName>
</protein>
<evidence type="ECO:0000313" key="3">
    <source>
        <dbReference type="Proteomes" id="UP000660047"/>
    </source>
</evidence>
<evidence type="ECO:0000313" key="2">
    <source>
        <dbReference type="EMBL" id="GFO94693.1"/>
    </source>
</evidence>
<organism evidence="2 3">
    <name type="scientific">Coprococcus eutactus</name>
    <dbReference type="NCBI Taxonomy" id="33043"/>
    <lineage>
        <taxon>Bacteria</taxon>
        <taxon>Bacillati</taxon>
        <taxon>Bacillota</taxon>
        <taxon>Clostridia</taxon>
        <taxon>Lachnospirales</taxon>
        <taxon>Lachnospiraceae</taxon>
        <taxon>Coprococcus</taxon>
    </lineage>
</organism>
<dbReference type="InterPro" id="IPR018392">
    <property type="entry name" value="LysM"/>
</dbReference>
<dbReference type="Pfam" id="PF01476">
    <property type="entry name" value="LysM"/>
    <property type="match status" value="1"/>
</dbReference>
<dbReference type="Pfam" id="PF12673">
    <property type="entry name" value="SipL"/>
    <property type="match status" value="3"/>
</dbReference>
<dbReference type="RefSeq" id="WP_055222431.1">
    <property type="nucleotide sequence ID" value="NZ_BLYL01000009.1"/>
</dbReference>
<proteinExistence type="predicted"/>
<name>A0AAI9K5C9_9FIRM</name>
<dbReference type="Gene3D" id="3.10.350.10">
    <property type="entry name" value="LysM domain"/>
    <property type="match status" value="1"/>
</dbReference>
<dbReference type="SMART" id="SM00257">
    <property type="entry name" value="LysM"/>
    <property type="match status" value="1"/>
</dbReference>
<dbReference type="PROSITE" id="PS51782">
    <property type="entry name" value="LYSM"/>
    <property type="match status" value="1"/>
</dbReference>
<sequence length="521" mass="57512">MELTKNRITTTNLKAAKYVEFTVDDDFNVPDVKGDIDRQIASKGQVTIENIDVMEGKARITGTVSYAILYQTDREGDSFESHDGELPFEETINADELSLGDKVSVQGVLEDLYVTVINSRKYEVRGLVGVKLWACQQITAEGAVGIANGSGIECMTEKVSFTNLAASSRDIMKIKEDIEIPANKPNIGRVLWDQVNFSEIESRATDVGVHISGKMDIFVIYKPDDEVAPVQYVSATREFQDTVNCDGIDEDMILDDMITASRGSVSVRANDGGEDRILQVESSLNVDIKVYEDVEADLLKDMFSYSAQVDPVRSRFSYENLLMRNNAKTRVVKKERLKSSQPSILQIVNVTGSVDIDDVRPADDAVVVEGAVKAAVLYVSSDDSRPLCQMEVVAPFSYRVETVPLRTQDSIRITPALNQITAALPGNDEVEIKAIVDMGMTIFTRKEIELIDDMTVAPVDMKKKAVAPGIVGYVVRDGDSIWSIAKQYYSSLDSIRKLNRLEGDDVKAGDRLIVVKCAGKN</sequence>
<feature type="domain" description="LysM" evidence="1">
    <location>
        <begin position="471"/>
        <end position="514"/>
    </location>
</feature>
<reference evidence="2" key="1">
    <citation type="submission" date="2020-06" db="EMBL/GenBank/DDBJ databases">
        <title>Characterization of fructooligosaccharide metabolism and fructooligosaccharide-degrading enzymes in human commensal butyrate producers.</title>
        <authorList>
            <person name="Tanno H."/>
            <person name="Fujii T."/>
            <person name="Hirano K."/>
            <person name="Maeno S."/>
            <person name="Tonozuka T."/>
            <person name="Sakamoto M."/>
            <person name="Ohkuma M."/>
            <person name="Tochio T."/>
            <person name="Endo A."/>
        </authorList>
    </citation>
    <scope>NUCLEOTIDE SEQUENCE</scope>
    <source>
        <strain evidence="2">JCM 31265</strain>
    </source>
</reference>
<evidence type="ECO:0000259" key="1">
    <source>
        <dbReference type="PROSITE" id="PS51782"/>
    </source>
</evidence>
<gene>
    <name evidence="2" type="ORF">COEU31_17390</name>
</gene>
<dbReference type="InterPro" id="IPR036779">
    <property type="entry name" value="LysM_dom_sf"/>
</dbReference>
<comment type="caution">
    <text evidence="2">The sequence shown here is derived from an EMBL/GenBank/DDBJ whole genome shotgun (WGS) entry which is preliminary data.</text>
</comment>
<dbReference type="AlphaFoldDB" id="A0AAI9K5C9"/>